<evidence type="ECO:0000313" key="2">
    <source>
        <dbReference type="EMBL" id="EHM41330.1"/>
    </source>
</evidence>
<keyword evidence="1" id="KW-0472">Membrane</keyword>
<proteinExistence type="predicted"/>
<evidence type="ECO:0000256" key="1">
    <source>
        <dbReference type="SAM" id="Phobius"/>
    </source>
</evidence>
<keyword evidence="1" id="KW-0812">Transmembrane</keyword>
<dbReference type="STRING" id="861450.HMPREF0080_00943"/>
<name>G9YH18_9FIRM</name>
<protein>
    <submittedName>
        <fullName evidence="2">Uncharacterized protein</fullName>
    </submittedName>
</protein>
<gene>
    <name evidence="2" type="ORF">HMPREF0080_00943</name>
</gene>
<comment type="caution">
    <text evidence="2">The sequence shown here is derived from an EMBL/GenBank/DDBJ whole genome shotgun (WGS) entry which is preliminary data.</text>
</comment>
<accession>G9YH18</accession>
<evidence type="ECO:0000313" key="3">
    <source>
        <dbReference type="Proteomes" id="UP000005481"/>
    </source>
</evidence>
<dbReference type="OrthoDB" id="9814116at2"/>
<feature type="transmembrane region" description="Helical" evidence="1">
    <location>
        <begin position="42"/>
        <end position="62"/>
    </location>
</feature>
<dbReference type="HOGENOM" id="CLU_2079831_0_0_9"/>
<sequence length="117" mass="13331">METENKTNLKEPELLEYHGADSIANLEHPDKEPPSNNRENKLFLAFNITVAIIGVILLYSAWGNHRLGAAVILALIPANIARRKGYSYKFWYLYGLLLWIFAVIHIIILKSKPSNLK</sequence>
<reference evidence="2 3" key="1">
    <citation type="submission" date="2011-08" db="EMBL/GenBank/DDBJ databases">
        <authorList>
            <person name="Weinstock G."/>
            <person name="Sodergren E."/>
            <person name="Clifton S."/>
            <person name="Fulton L."/>
            <person name="Fulton B."/>
            <person name="Courtney L."/>
            <person name="Fronick C."/>
            <person name="Harrison M."/>
            <person name="Strong C."/>
            <person name="Farmer C."/>
            <person name="Delahaunty K."/>
            <person name="Markovic C."/>
            <person name="Hall O."/>
            <person name="Minx P."/>
            <person name="Tomlinson C."/>
            <person name="Mitreva M."/>
            <person name="Hou S."/>
            <person name="Chen J."/>
            <person name="Wollam A."/>
            <person name="Pepin K.H."/>
            <person name="Johnson M."/>
            <person name="Bhonagiri V."/>
            <person name="Zhang X."/>
            <person name="Suruliraj S."/>
            <person name="Warren W."/>
            <person name="Chinwalla A."/>
            <person name="Mardis E.R."/>
            <person name="Wilson R.K."/>
        </authorList>
    </citation>
    <scope>NUCLEOTIDE SEQUENCE [LARGE SCALE GENOMIC DNA]</scope>
    <source>
        <strain evidence="2 3">F0357</strain>
    </source>
</reference>
<keyword evidence="3" id="KW-1185">Reference proteome</keyword>
<dbReference type="RefSeq" id="WP_006789926.1">
    <property type="nucleotide sequence ID" value="NZ_JH417584.1"/>
</dbReference>
<feature type="transmembrane region" description="Helical" evidence="1">
    <location>
        <begin position="91"/>
        <end position="109"/>
    </location>
</feature>
<keyword evidence="1" id="KW-1133">Transmembrane helix</keyword>
<organism evidence="2 3">
    <name type="scientific">Anaeroglobus geminatus F0357</name>
    <dbReference type="NCBI Taxonomy" id="861450"/>
    <lineage>
        <taxon>Bacteria</taxon>
        <taxon>Bacillati</taxon>
        <taxon>Bacillota</taxon>
        <taxon>Negativicutes</taxon>
        <taxon>Veillonellales</taxon>
        <taxon>Veillonellaceae</taxon>
        <taxon>Anaeroglobus</taxon>
    </lineage>
</organism>
<dbReference type="AlphaFoldDB" id="G9YH18"/>
<dbReference type="EMBL" id="AGCJ01000036">
    <property type="protein sequence ID" value="EHM41330.1"/>
    <property type="molecule type" value="Genomic_DNA"/>
</dbReference>
<dbReference type="Proteomes" id="UP000005481">
    <property type="component" value="Unassembled WGS sequence"/>
</dbReference>